<evidence type="ECO:0000256" key="1">
    <source>
        <dbReference type="SAM" id="MobiDB-lite"/>
    </source>
</evidence>
<organism evidence="2 3">
    <name type="scientific">Channa argus</name>
    <name type="common">Northern snakehead</name>
    <name type="synonym">Ophicephalus argus</name>
    <dbReference type="NCBI Taxonomy" id="215402"/>
    <lineage>
        <taxon>Eukaryota</taxon>
        <taxon>Metazoa</taxon>
        <taxon>Chordata</taxon>
        <taxon>Craniata</taxon>
        <taxon>Vertebrata</taxon>
        <taxon>Euteleostomi</taxon>
        <taxon>Actinopterygii</taxon>
        <taxon>Neopterygii</taxon>
        <taxon>Teleostei</taxon>
        <taxon>Neoteleostei</taxon>
        <taxon>Acanthomorphata</taxon>
        <taxon>Anabantaria</taxon>
        <taxon>Anabantiformes</taxon>
        <taxon>Channoidei</taxon>
        <taxon>Channidae</taxon>
        <taxon>Channa</taxon>
    </lineage>
</organism>
<proteinExistence type="predicted"/>
<reference evidence="2 3" key="1">
    <citation type="submission" date="2019-02" db="EMBL/GenBank/DDBJ databases">
        <title>Opniocepnalus argus genome.</title>
        <authorList>
            <person name="Zhou C."/>
            <person name="Xiao S."/>
        </authorList>
    </citation>
    <scope>NUCLEOTIDE SEQUENCE [LARGE SCALE GENOMIC DNA]</scope>
    <source>
        <strain evidence="2">OARG1902GOOAL</strain>
        <tissue evidence="2">Muscle</tissue>
    </source>
</reference>
<gene>
    <name evidence="2" type="ORF">EXN66_Car000009</name>
</gene>
<dbReference type="Proteomes" id="UP000503349">
    <property type="component" value="Chromosome 1"/>
</dbReference>
<feature type="compositionally biased region" description="Basic residues" evidence="1">
    <location>
        <begin position="1"/>
        <end position="11"/>
    </location>
</feature>
<feature type="region of interest" description="Disordered" evidence="1">
    <location>
        <begin position="1"/>
        <end position="55"/>
    </location>
</feature>
<feature type="compositionally biased region" description="Basic and acidic residues" evidence="1">
    <location>
        <begin position="32"/>
        <end position="55"/>
    </location>
</feature>
<protein>
    <submittedName>
        <fullName evidence="2">Uncharacterized protein</fullName>
    </submittedName>
</protein>
<reference evidence="3" key="2">
    <citation type="submission" date="2019-02" db="EMBL/GenBank/DDBJ databases">
        <title>Opniocepnalus argus Var Kimnra genome.</title>
        <authorList>
            <person name="Zhou C."/>
            <person name="Xiao S."/>
        </authorList>
    </citation>
    <scope>NUCLEOTIDE SEQUENCE [LARGE SCALE GENOMIC DNA]</scope>
</reference>
<evidence type="ECO:0000313" key="2">
    <source>
        <dbReference type="EMBL" id="KAF3706839.1"/>
    </source>
</evidence>
<dbReference type="EMBL" id="CM015712">
    <property type="protein sequence ID" value="KAF3706839.1"/>
    <property type="molecule type" value="Genomic_DNA"/>
</dbReference>
<keyword evidence="3" id="KW-1185">Reference proteome</keyword>
<accession>A0A6G1QWZ0</accession>
<name>A0A6G1QWZ0_CHAAH</name>
<evidence type="ECO:0000313" key="3">
    <source>
        <dbReference type="Proteomes" id="UP000503349"/>
    </source>
</evidence>
<dbReference type="AlphaFoldDB" id="A0A6G1QWZ0"/>
<sequence>MKQKANLKHKTREQQAESMKHTSRCGVGESNNDNKEDSNHDGRDHINNNKDLAGE</sequence>